<dbReference type="SUPFAM" id="SSF49313">
    <property type="entry name" value="Cadherin-like"/>
    <property type="match status" value="1"/>
</dbReference>
<name>A0A1M6Q1F3_REIAG</name>
<reference evidence="4" key="1">
    <citation type="submission" date="2016-11" db="EMBL/GenBank/DDBJ databases">
        <authorList>
            <person name="Varghese N."/>
            <person name="Submissions S."/>
        </authorList>
    </citation>
    <scope>NUCLEOTIDE SEQUENCE [LARGE SCALE GENOMIC DNA]</scope>
    <source>
        <strain evidence="4">DSM 26134</strain>
    </source>
</reference>
<evidence type="ECO:0000313" key="4">
    <source>
        <dbReference type="Proteomes" id="UP000184474"/>
    </source>
</evidence>
<keyword evidence="1" id="KW-0732">Signal</keyword>
<sequence length="331" mass="36355">MNKLNPLLSLLLLINLCILSGCGSGDDGSTSLNAPDQTLTVQEDIESGDLIGEIQVDHAQTSSLSFNILSGNDAEIFDMSNDGKISLADGISLDYEETDSYELTVEISDDVSSDETIVTINVSDVDETGILILNGITYEFGDEGILLDEGASDPFDNGNNTHFVYNFSFAEGDLTQDEENEEDFEFTNITLLFATELYSPGTESFNLGTFEHASGDATAEELDGKYFFRELAFAIDGNNNGTTLTNEDDVEKDIIYLATSGTVEVSSTEGNTYKLVFDITISQIDFDPELNWLYENDIVPNTERHMRFTYDAPFKVVSGDTSEEVEDDDLN</sequence>
<proteinExistence type="predicted"/>
<accession>A0A1M6Q1F3</accession>
<dbReference type="GO" id="GO:0007156">
    <property type="term" value="P:homophilic cell adhesion via plasma membrane adhesion molecules"/>
    <property type="evidence" value="ECO:0007669"/>
    <property type="project" value="InterPro"/>
</dbReference>
<gene>
    <name evidence="3" type="ORF">SAMN04488028_103135</name>
</gene>
<feature type="signal peptide" evidence="1">
    <location>
        <begin position="1"/>
        <end position="25"/>
    </location>
</feature>
<dbReference type="GO" id="GO:0005509">
    <property type="term" value="F:calcium ion binding"/>
    <property type="evidence" value="ECO:0007669"/>
    <property type="project" value="InterPro"/>
</dbReference>
<dbReference type="AlphaFoldDB" id="A0A1M6Q1F3"/>
<feature type="chain" id="PRO_5012500362" evidence="1">
    <location>
        <begin position="26"/>
        <end position="331"/>
    </location>
</feature>
<dbReference type="CDD" id="cd11304">
    <property type="entry name" value="Cadherin_repeat"/>
    <property type="match status" value="1"/>
</dbReference>
<dbReference type="STRING" id="156994.SAMN04488028_103135"/>
<dbReference type="Proteomes" id="UP000184474">
    <property type="component" value="Unassembled WGS sequence"/>
</dbReference>
<dbReference type="PROSITE" id="PS51257">
    <property type="entry name" value="PROKAR_LIPOPROTEIN"/>
    <property type="match status" value="1"/>
</dbReference>
<dbReference type="EMBL" id="FRAA01000003">
    <property type="protein sequence ID" value="SHK14060.1"/>
    <property type="molecule type" value="Genomic_DNA"/>
</dbReference>
<dbReference type="Gene3D" id="2.60.40.60">
    <property type="entry name" value="Cadherins"/>
    <property type="match status" value="1"/>
</dbReference>
<dbReference type="PROSITE" id="PS50268">
    <property type="entry name" value="CADHERIN_2"/>
    <property type="match status" value="1"/>
</dbReference>
<dbReference type="InterPro" id="IPR015919">
    <property type="entry name" value="Cadherin-like_sf"/>
</dbReference>
<dbReference type="Pfam" id="PF00028">
    <property type="entry name" value="Cadherin"/>
    <property type="match status" value="1"/>
</dbReference>
<evidence type="ECO:0000259" key="2">
    <source>
        <dbReference type="PROSITE" id="PS50268"/>
    </source>
</evidence>
<dbReference type="InterPro" id="IPR002126">
    <property type="entry name" value="Cadherin-like_dom"/>
</dbReference>
<dbReference type="RefSeq" id="WP_073122092.1">
    <property type="nucleotide sequence ID" value="NZ_FRAA01000003.1"/>
</dbReference>
<organism evidence="3 4">
    <name type="scientific">Reichenbachiella agariperforans</name>
    <dbReference type="NCBI Taxonomy" id="156994"/>
    <lineage>
        <taxon>Bacteria</taxon>
        <taxon>Pseudomonadati</taxon>
        <taxon>Bacteroidota</taxon>
        <taxon>Cytophagia</taxon>
        <taxon>Cytophagales</taxon>
        <taxon>Reichenbachiellaceae</taxon>
        <taxon>Reichenbachiella</taxon>
    </lineage>
</organism>
<feature type="domain" description="Cadherin" evidence="2">
    <location>
        <begin position="33"/>
        <end position="140"/>
    </location>
</feature>
<protein>
    <submittedName>
        <fullName evidence="3">Cadherin domain-containing protein</fullName>
    </submittedName>
</protein>
<evidence type="ECO:0000313" key="3">
    <source>
        <dbReference type="EMBL" id="SHK14060.1"/>
    </source>
</evidence>
<evidence type="ECO:0000256" key="1">
    <source>
        <dbReference type="SAM" id="SignalP"/>
    </source>
</evidence>
<dbReference type="GO" id="GO:0016020">
    <property type="term" value="C:membrane"/>
    <property type="evidence" value="ECO:0007669"/>
    <property type="project" value="InterPro"/>
</dbReference>
<keyword evidence="4" id="KW-1185">Reference proteome</keyword>